<comment type="caution">
    <text evidence="2">The sequence shown here is derived from an EMBL/GenBank/DDBJ whole genome shotgun (WGS) entry which is preliminary data.</text>
</comment>
<dbReference type="AlphaFoldDB" id="A0A8T0P9R7"/>
<gene>
    <name evidence="2" type="ORF">PVAP13_8NG255000</name>
</gene>
<evidence type="ECO:0000256" key="1">
    <source>
        <dbReference type="SAM" id="MobiDB-lite"/>
    </source>
</evidence>
<keyword evidence="3" id="KW-1185">Reference proteome</keyword>
<accession>A0A8T0P9R7</accession>
<feature type="compositionally biased region" description="Low complexity" evidence="1">
    <location>
        <begin position="32"/>
        <end position="50"/>
    </location>
</feature>
<dbReference type="EMBL" id="CM029052">
    <property type="protein sequence ID" value="KAG2557399.1"/>
    <property type="molecule type" value="Genomic_DNA"/>
</dbReference>
<evidence type="ECO:0000313" key="3">
    <source>
        <dbReference type="Proteomes" id="UP000823388"/>
    </source>
</evidence>
<organism evidence="2 3">
    <name type="scientific">Panicum virgatum</name>
    <name type="common">Blackwell switchgrass</name>
    <dbReference type="NCBI Taxonomy" id="38727"/>
    <lineage>
        <taxon>Eukaryota</taxon>
        <taxon>Viridiplantae</taxon>
        <taxon>Streptophyta</taxon>
        <taxon>Embryophyta</taxon>
        <taxon>Tracheophyta</taxon>
        <taxon>Spermatophyta</taxon>
        <taxon>Magnoliopsida</taxon>
        <taxon>Liliopsida</taxon>
        <taxon>Poales</taxon>
        <taxon>Poaceae</taxon>
        <taxon>PACMAD clade</taxon>
        <taxon>Panicoideae</taxon>
        <taxon>Panicodae</taxon>
        <taxon>Paniceae</taxon>
        <taxon>Panicinae</taxon>
        <taxon>Panicum</taxon>
        <taxon>Panicum sect. Hiantes</taxon>
    </lineage>
</organism>
<reference evidence="2" key="1">
    <citation type="submission" date="2020-05" db="EMBL/GenBank/DDBJ databases">
        <title>WGS assembly of Panicum virgatum.</title>
        <authorList>
            <person name="Lovell J.T."/>
            <person name="Jenkins J."/>
            <person name="Shu S."/>
            <person name="Juenger T.E."/>
            <person name="Schmutz J."/>
        </authorList>
    </citation>
    <scope>NUCLEOTIDE SEQUENCE</scope>
    <source>
        <strain evidence="2">AP13</strain>
    </source>
</reference>
<feature type="region of interest" description="Disordered" evidence="1">
    <location>
        <begin position="1"/>
        <end position="90"/>
    </location>
</feature>
<proteinExistence type="predicted"/>
<sequence>MHPTPLRARPSHVRLGFLPYPSTHPAEPRGLPAPSAASTRPRAPASRPPLLHTPAPRRPRFLSGTRHQRPTPAPPLPAPARAFPPGTDRGAAGLQIRAAALPRRLTCCRSAPPSPHSASLPLPDALPSPSAVRGRLSRRPLTPLASTRTSGILDPRGLPAPLKKSKASRSKKKLKTNVATSGTIGGL</sequence>
<protein>
    <submittedName>
        <fullName evidence="2">Uncharacterized protein</fullName>
    </submittedName>
</protein>
<evidence type="ECO:0000313" key="2">
    <source>
        <dbReference type="EMBL" id="KAG2557399.1"/>
    </source>
</evidence>
<feature type="compositionally biased region" description="Low complexity" evidence="1">
    <location>
        <begin position="116"/>
        <end position="131"/>
    </location>
</feature>
<feature type="region of interest" description="Disordered" evidence="1">
    <location>
        <begin position="109"/>
        <end position="187"/>
    </location>
</feature>
<dbReference type="Proteomes" id="UP000823388">
    <property type="component" value="Chromosome 8N"/>
</dbReference>
<name>A0A8T0P9R7_PANVG</name>
<feature type="compositionally biased region" description="Polar residues" evidence="1">
    <location>
        <begin position="177"/>
        <end position="187"/>
    </location>
</feature>
<feature type="compositionally biased region" description="Basic residues" evidence="1">
    <location>
        <begin position="163"/>
        <end position="175"/>
    </location>
</feature>